<protein>
    <submittedName>
        <fullName evidence="1">Uncharacterized protein</fullName>
    </submittedName>
</protein>
<dbReference type="AlphaFoldDB" id="A0A0G1DMC3"/>
<dbReference type="Proteomes" id="UP000034090">
    <property type="component" value="Unassembled WGS sequence"/>
</dbReference>
<comment type="caution">
    <text evidence="1">The sequence shown here is derived from an EMBL/GenBank/DDBJ whole genome shotgun (WGS) entry which is preliminary data.</text>
</comment>
<proteinExistence type="predicted"/>
<accession>A0A0G1DMC3</accession>
<dbReference type="EMBL" id="LCFQ01000002">
    <property type="protein sequence ID" value="KKS98784.1"/>
    <property type="molecule type" value="Genomic_DNA"/>
</dbReference>
<organism evidence="1 2">
    <name type="scientific">Candidatus Woesebacteria bacterium GW2011_GWB1_43_14</name>
    <dbReference type="NCBI Taxonomy" id="1618578"/>
    <lineage>
        <taxon>Bacteria</taxon>
        <taxon>Candidatus Woeseibacteriota</taxon>
    </lineage>
</organism>
<reference evidence="1 2" key="1">
    <citation type="journal article" date="2015" name="Nature">
        <title>rRNA introns, odd ribosomes, and small enigmatic genomes across a large radiation of phyla.</title>
        <authorList>
            <person name="Brown C.T."/>
            <person name="Hug L.A."/>
            <person name="Thomas B.C."/>
            <person name="Sharon I."/>
            <person name="Castelle C.J."/>
            <person name="Singh A."/>
            <person name="Wilkins M.J."/>
            <person name="Williams K.H."/>
            <person name="Banfield J.F."/>
        </authorList>
    </citation>
    <scope>NUCLEOTIDE SEQUENCE [LARGE SCALE GENOMIC DNA]</scope>
</reference>
<gene>
    <name evidence="1" type="ORF">UV74_C0002G0003</name>
</gene>
<dbReference type="STRING" id="1618578.UV74_C0002G0003"/>
<sequence length="196" mass="20914">MKKVLLAIVFILTLGAAGFLLYQYFTFQGTPAGSNSTPASTAIDTSQKAKVPIYQAPNPALKSSTPAAYKMGMEWDPVMKLVISGVVVDDSLASGGNITLSVPMENNQNATVEGKINDEPATGTLLTLKLRGGQFGPTQEWRIESFEEIAKYTKPGTQVIIFVDMDESTAKSLISEAQTTQKITVSPVTSIAIPVP</sequence>
<evidence type="ECO:0000313" key="1">
    <source>
        <dbReference type="EMBL" id="KKS98784.1"/>
    </source>
</evidence>
<name>A0A0G1DMC3_9BACT</name>
<evidence type="ECO:0000313" key="2">
    <source>
        <dbReference type="Proteomes" id="UP000034090"/>
    </source>
</evidence>